<gene>
    <name evidence="3" type="ORF">LX83_003660</name>
</gene>
<organism evidence="3 4">
    <name type="scientific">Goodfellowiella coeruleoviolacea</name>
    <dbReference type="NCBI Taxonomy" id="334858"/>
    <lineage>
        <taxon>Bacteria</taxon>
        <taxon>Bacillati</taxon>
        <taxon>Actinomycetota</taxon>
        <taxon>Actinomycetes</taxon>
        <taxon>Pseudonocardiales</taxon>
        <taxon>Pseudonocardiaceae</taxon>
        <taxon>Goodfellowiella</taxon>
    </lineage>
</organism>
<dbReference type="InterPro" id="IPR000253">
    <property type="entry name" value="FHA_dom"/>
</dbReference>
<keyword evidence="4" id="KW-1185">Reference proteome</keyword>
<feature type="domain" description="FHA" evidence="2">
    <location>
        <begin position="52"/>
        <end position="103"/>
    </location>
</feature>
<evidence type="ECO:0000259" key="2">
    <source>
        <dbReference type="PROSITE" id="PS50006"/>
    </source>
</evidence>
<dbReference type="RefSeq" id="WP_253773000.1">
    <property type="nucleotide sequence ID" value="NZ_JAMTCK010000008.1"/>
</dbReference>
<sequence>MCENLPLPGGQRLWPGHPSLAHGVPASTAPGTIYALSVAGGVTTGPREGQAILFGRNRPEVHLCLGENDREVSRQHGQLIHYRRQWWVSTWGRKPLRLPDSRLLYVDDDPVPLAEGYTQLFVRGSGRREHLLELFVAGPEPRTAVRPGEPTWPRRVWRLDVAERLALTALAERYLRHERYAQPLTWAGTAKQLARLQPETGWDDKKVERLVAQVRARLSAQGVAGLTREEIGEPIGNMLNHNLIQELLQSSTLTPADLCLLDHAED</sequence>
<name>A0AAE3GFJ5_9PSEU</name>
<evidence type="ECO:0000313" key="3">
    <source>
        <dbReference type="EMBL" id="MCP2166788.1"/>
    </source>
</evidence>
<protein>
    <recommendedName>
        <fullName evidence="2">FHA domain-containing protein</fullName>
    </recommendedName>
</protein>
<evidence type="ECO:0000313" key="4">
    <source>
        <dbReference type="Proteomes" id="UP001206128"/>
    </source>
</evidence>
<dbReference type="InterPro" id="IPR008984">
    <property type="entry name" value="SMAD_FHA_dom_sf"/>
</dbReference>
<reference evidence="3" key="1">
    <citation type="submission" date="2022-06" db="EMBL/GenBank/DDBJ databases">
        <title>Genomic Encyclopedia of Archaeal and Bacterial Type Strains, Phase II (KMG-II): from individual species to whole genera.</title>
        <authorList>
            <person name="Goeker M."/>
        </authorList>
    </citation>
    <scope>NUCLEOTIDE SEQUENCE</scope>
    <source>
        <strain evidence="3">DSM 43935</strain>
    </source>
</reference>
<proteinExistence type="predicted"/>
<dbReference type="Proteomes" id="UP001206128">
    <property type="component" value="Unassembled WGS sequence"/>
</dbReference>
<dbReference type="SUPFAM" id="SSF49879">
    <property type="entry name" value="SMAD/FHA domain"/>
    <property type="match status" value="1"/>
</dbReference>
<accession>A0AAE3GFJ5</accession>
<dbReference type="AlphaFoldDB" id="A0AAE3GFJ5"/>
<comment type="caution">
    <text evidence="3">The sequence shown here is derived from an EMBL/GenBank/DDBJ whole genome shotgun (WGS) entry which is preliminary data.</text>
</comment>
<keyword evidence="1" id="KW-0597">Phosphoprotein</keyword>
<dbReference type="PROSITE" id="PS50006">
    <property type="entry name" value="FHA_DOMAIN"/>
    <property type="match status" value="1"/>
</dbReference>
<dbReference type="EMBL" id="JAMTCK010000008">
    <property type="protein sequence ID" value="MCP2166788.1"/>
    <property type="molecule type" value="Genomic_DNA"/>
</dbReference>
<evidence type="ECO:0000256" key="1">
    <source>
        <dbReference type="ARBA" id="ARBA00022553"/>
    </source>
</evidence>